<keyword evidence="2 8" id="KW-0378">Hydrolase</keyword>
<dbReference type="EMBL" id="QLUW01000006">
    <property type="protein sequence ID" value="RAP73610.1"/>
    <property type="molecule type" value="Genomic_DNA"/>
</dbReference>
<dbReference type="Proteomes" id="UP000249260">
    <property type="component" value="Unassembled WGS sequence"/>
</dbReference>
<dbReference type="SUPFAM" id="SSF49303">
    <property type="entry name" value="beta-Galactosidase/glucuronidase domain"/>
    <property type="match status" value="1"/>
</dbReference>
<dbReference type="Pfam" id="PF00703">
    <property type="entry name" value="Glyco_hydro_2"/>
    <property type="match status" value="1"/>
</dbReference>
<gene>
    <name evidence="8" type="ORF">DL346_25390</name>
</gene>
<dbReference type="InterPro" id="IPR006103">
    <property type="entry name" value="Glyco_hydro_2_cat"/>
</dbReference>
<reference evidence="8 9" key="1">
    <citation type="submission" date="2018-06" db="EMBL/GenBank/DDBJ databases">
        <title>Paenibacillus montanisoli sp. nov., isolated from mountain area soil.</title>
        <authorList>
            <person name="Wu M."/>
        </authorList>
    </citation>
    <scope>NUCLEOTIDE SEQUENCE [LARGE SCALE GENOMIC DNA]</scope>
    <source>
        <strain evidence="8 9">RA17</strain>
    </source>
</reference>
<dbReference type="PRINTS" id="PR00132">
    <property type="entry name" value="GLHYDRLASE2"/>
</dbReference>
<dbReference type="Gene3D" id="3.20.20.80">
    <property type="entry name" value="Glycosidases"/>
    <property type="match status" value="1"/>
</dbReference>
<dbReference type="Pfam" id="PF02837">
    <property type="entry name" value="Glyco_hydro_2_N"/>
    <property type="match status" value="1"/>
</dbReference>
<evidence type="ECO:0000313" key="8">
    <source>
        <dbReference type="EMBL" id="RAP73610.1"/>
    </source>
</evidence>
<dbReference type="PANTHER" id="PTHR42732:SF2">
    <property type="entry name" value="BETA-MANNOSIDASE"/>
    <property type="match status" value="1"/>
</dbReference>
<dbReference type="Gene3D" id="2.60.120.260">
    <property type="entry name" value="Galactose-binding domain-like"/>
    <property type="match status" value="1"/>
</dbReference>
<name>A0A328TTJ7_9BACL</name>
<dbReference type="SUPFAM" id="SSF51445">
    <property type="entry name" value="(Trans)glycosidases"/>
    <property type="match status" value="1"/>
</dbReference>
<evidence type="ECO:0000256" key="2">
    <source>
        <dbReference type="ARBA" id="ARBA00022801"/>
    </source>
</evidence>
<dbReference type="Gene3D" id="2.60.40.10">
    <property type="entry name" value="Immunoglobulins"/>
    <property type="match status" value="1"/>
</dbReference>
<evidence type="ECO:0000259" key="7">
    <source>
        <dbReference type="Pfam" id="PF02837"/>
    </source>
</evidence>
<evidence type="ECO:0000313" key="9">
    <source>
        <dbReference type="Proteomes" id="UP000249260"/>
    </source>
</evidence>
<dbReference type="InterPro" id="IPR006101">
    <property type="entry name" value="Glyco_hydro_2"/>
</dbReference>
<dbReference type="GO" id="GO:0004553">
    <property type="term" value="F:hydrolase activity, hydrolyzing O-glycosyl compounds"/>
    <property type="evidence" value="ECO:0007669"/>
    <property type="project" value="InterPro"/>
</dbReference>
<dbReference type="AlphaFoldDB" id="A0A328TTJ7"/>
<dbReference type="InterPro" id="IPR006102">
    <property type="entry name" value="Ig-like_GH2"/>
</dbReference>
<evidence type="ECO:0000256" key="4">
    <source>
        <dbReference type="SAM" id="MobiDB-lite"/>
    </source>
</evidence>
<evidence type="ECO:0000256" key="3">
    <source>
        <dbReference type="ARBA" id="ARBA00023295"/>
    </source>
</evidence>
<dbReference type="Pfam" id="PF02836">
    <property type="entry name" value="Glyco_hydro_2_C"/>
    <property type="match status" value="1"/>
</dbReference>
<evidence type="ECO:0000259" key="6">
    <source>
        <dbReference type="Pfam" id="PF02836"/>
    </source>
</evidence>
<dbReference type="InterPro" id="IPR051913">
    <property type="entry name" value="GH2_Domain-Containing"/>
</dbReference>
<feature type="domain" description="Glycoside hydrolase family 2 catalytic" evidence="6">
    <location>
        <begin position="296"/>
        <end position="483"/>
    </location>
</feature>
<sequence>MAAQAIKSAQTEMPRPEYPRPDWQRQDWLNLNGAWAFRLDTEELVSDFGSLQPTDQFDSEIIVPFSWSSPLSGIGRDDKGTGWYKKTVTWSPAESGSLVFVRFGAVDYRCDVWVNGIHAGSHAGGYGSFEFEVSSLWKRDEENSIVVRAEDFDRSSQARGKQGYGEIRGIWQPVWLEARPQTYVQSAKFTTRIDGTVDVKATIVAHQAGEAALKFSFGDQTVQHQASVQLEAGSNTINTSFIVSDPQLWSPETPHLYEGAITLTAEGAGSSDTIETYFGIREIGTARFDDRSYRWITLNEKPVYLNGTLDQSYHQTGYFTYPSDEEMRNEIYLLKRLGLNMVRIHIKPEEPRKLYWADKLGMLVMEDMPCFWGNPDETARASYESEASEIIDRDFNHPSVFCWVMFNETWGLKTNPQGGGLTGEQGQPSSYLPETQEWVREIYRWAKQVDPTRIVEDNSPCNYDHVETDLNTWHFYINGYEQVREHVTEIVEKTYPGSSFNCIGGNVQTDAPLMNSECGNVWGFLSGAGDSDLAWHYRYMLNEFRRHDKMCGFVFTEFRDVTNEFNGYYRLDGTDKYFGYEEFVPGMSIADLHAADFIVIDAPPCQTVQAGGQAEVPLLRSSYSDRYHGQQLELVYEVWYDSLGIRRVSDQGTVQLDWNGFGVAPIASPLTINLPNEDAVAVLAISLKDADGHVVTRNFITFDVRSGSEDGVYEGEGRFVNKPVTGFSEQSFGIQWNAIQEQKANGGGAGQFVYDINLPSAAEHAAIHHLDIRFEASAKRLLARNIEGAKDRAHGIDFMHGASANVEYNRNTYYMTDEERHESRVHVLIDGERVGSFLLPDNPADSRGVLSWHYQEVHNLLDEAGSYGYLCSVTLPSRITAKLDRSRSFKLTLEAEKGGLALYGRNAGRYPFDVLIQLR</sequence>
<accession>A0A328TTJ7</accession>
<evidence type="ECO:0000259" key="5">
    <source>
        <dbReference type="Pfam" id="PF00703"/>
    </source>
</evidence>
<protein>
    <submittedName>
        <fullName evidence="8">Glycoside hydrolase family 2</fullName>
    </submittedName>
</protein>
<dbReference type="SUPFAM" id="SSF49785">
    <property type="entry name" value="Galactose-binding domain-like"/>
    <property type="match status" value="1"/>
</dbReference>
<keyword evidence="3" id="KW-0326">Glycosidase</keyword>
<dbReference type="InterPro" id="IPR017853">
    <property type="entry name" value="GH"/>
</dbReference>
<feature type="domain" description="Glycosyl hydrolases family 2 sugar binding" evidence="7">
    <location>
        <begin position="31"/>
        <end position="176"/>
    </location>
</feature>
<feature type="region of interest" description="Disordered" evidence="4">
    <location>
        <begin position="1"/>
        <end position="20"/>
    </location>
</feature>
<proteinExistence type="inferred from homology"/>
<dbReference type="InterPro" id="IPR006104">
    <property type="entry name" value="Glyco_hydro_2_N"/>
</dbReference>
<dbReference type="InterPro" id="IPR036156">
    <property type="entry name" value="Beta-gal/glucu_dom_sf"/>
</dbReference>
<dbReference type="InterPro" id="IPR008979">
    <property type="entry name" value="Galactose-bd-like_sf"/>
</dbReference>
<evidence type="ECO:0000256" key="1">
    <source>
        <dbReference type="ARBA" id="ARBA00007401"/>
    </source>
</evidence>
<dbReference type="OrthoDB" id="9762066at2"/>
<dbReference type="RefSeq" id="WP_112885193.1">
    <property type="nucleotide sequence ID" value="NZ_QLUW01000006.1"/>
</dbReference>
<feature type="domain" description="Glycoside hydrolase family 2 immunoglobulin-like beta-sandwich" evidence="5">
    <location>
        <begin position="182"/>
        <end position="281"/>
    </location>
</feature>
<dbReference type="InterPro" id="IPR013783">
    <property type="entry name" value="Ig-like_fold"/>
</dbReference>
<comment type="caution">
    <text evidence="8">The sequence shown here is derived from an EMBL/GenBank/DDBJ whole genome shotgun (WGS) entry which is preliminary data.</text>
</comment>
<organism evidence="8 9">
    <name type="scientific">Paenibacillus montanisoli</name>
    <dbReference type="NCBI Taxonomy" id="2081970"/>
    <lineage>
        <taxon>Bacteria</taxon>
        <taxon>Bacillati</taxon>
        <taxon>Bacillota</taxon>
        <taxon>Bacilli</taxon>
        <taxon>Bacillales</taxon>
        <taxon>Paenibacillaceae</taxon>
        <taxon>Paenibacillus</taxon>
    </lineage>
</organism>
<keyword evidence="9" id="KW-1185">Reference proteome</keyword>
<dbReference type="GO" id="GO:0005975">
    <property type="term" value="P:carbohydrate metabolic process"/>
    <property type="evidence" value="ECO:0007669"/>
    <property type="project" value="InterPro"/>
</dbReference>
<comment type="similarity">
    <text evidence="1">Belongs to the glycosyl hydrolase 2 family.</text>
</comment>
<dbReference type="PANTHER" id="PTHR42732">
    <property type="entry name" value="BETA-GALACTOSIDASE"/>
    <property type="match status" value="1"/>
</dbReference>